<dbReference type="Pfam" id="PF02820">
    <property type="entry name" value="MBT"/>
    <property type="match status" value="1"/>
</dbReference>
<keyword evidence="4" id="KW-1185">Reference proteome</keyword>
<dbReference type="GO" id="GO:0042393">
    <property type="term" value="F:histone binding"/>
    <property type="evidence" value="ECO:0007669"/>
    <property type="project" value="TreeGrafter"/>
</dbReference>
<keyword evidence="3" id="KW-0732">Signal</keyword>
<dbReference type="InterPro" id="IPR050548">
    <property type="entry name" value="PcG_chromatin_remod_factors"/>
</dbReference>
<proteinExistence type="predicted"/>
<dbReference type="GO" id="GO:0005634">
    <property type="term" value="C:nucleus"/>
    <property type="evidence" value="ECO:0007669"/>
    <property type="project" value="InterPro"/>
</dbReference>
<dbReference type="SUPFAM" id="SSF63748">
    <property type="entry name" value="Tudor/PWWP/MBT"/>
    <property type="match status" value="1"/>
</dbReference>
<dbReference type="PANTHER" id="PTHR12247">
    <property type="entry name" value="POLYCOMB GROUP PROTEIN"/>
    <property type="match status" value="1"/>
</dbReference>
<dbReference type="GO" id="GO:0045892">
    <property type="term" value="P:negative regulation of DNA-templated transcription"/>
    <property type="evidence" value="ECO:0007669"/>
    <property type="project" value="TreeGrafter"/>
</dbReference>
<feature type="signal peptide" evidence="3">
    <location>
        <begin position="1"/>
        <end position="16"/>
    </location>
</feature>
<evidence type="ECO:0000313" key="4">
    <source>
        <dbReference type="Proteomes" id="UP000887566"/>
    </source>
</evidence>
<evidence type="ECO:0000256" key="2">
    <source>
        <dbReference type="PROSITE-ProRule" id="PRU00459"/>
    </source>
</evidence>
<organism evidence="4 5">
    <name type="scientific">Plectus sambesii</name>
    <dbReference type="NCBI Taxonomy" id="2011161"/>
    <lineage>
        <taxon>Eukaryota</taxon>
        <taxon>Metazoa</taxon>
        <taxon>Ecdysozoa</taxon>
        <taxon>Nematoda</taxon>
        <taxon>Chromadorea</taxon>
        <taxon>Plectida</taxon>
        <taxon>Plectina</taxon>
        <taxon>Plectoidea</taxon>
        <taxon>Plectidae</taxon>
        <taxon>Plectus</taxon>
    </lineage>
</organism>
<evidence type="ECO:0000313" key="5">
    <source>
        <dbReference type="WBParaSite" id="PSAMB.scaffold2148size25060.g16540.t1"/>
    </source>
</evidence>
<feature type="chain" id="PRO_5036907267" evidence="3">
    <location>
        <begin position="17"/>
        <end position="155"/>
    </location>
</feature>
<dbReference type="Gene3D" id="2.30.30.140">
    <property type="match status" value="1"/>
</dbReference>
<dbReference type="AlphaFoldDB" id="A0A914VN61"/>
<evidence type="ECO:0000256" key="3">
    <source>
        <dbReference type="SAM" id="SignalP"/>
    </source>
</evidence>
<reference evidence="5" key="1">
    <citation type="submission" date="2022-11" db="UniProtKB">
        <authorList>
            <consortium name="WormBaseParasite"/>
        </authorList>
    </citation>
    <scope>IDENTIFICATION</scope>
</reference>
<dbReference type="InterPro" id="IPR004092">
    <property type="entry name" value="Mbt"/>
</dbReference>
<keyword evidence="1" id="KW-0677">Repeat</keyword>
<dbReference type="Proteomes" id="UP000887566">
    <property type="component" value="Unplaced"/>
</dbReference>
<accession>A0A914VN61</accession>
<dbReference type="PROSITE" id="PS51079">
    <property type="entry name" value="MBT"/>
    <property type="match status" value="1"/>
</dbReference>
<evidence type="ECO:0000256" key="1">
    <source>
        <dbReference type="ARBA" id="ARBA00022737"/>
    </source>
</evidence>
<dbReference type="WBParaSite" id="PSAMB.scaffold2148size25060.g16540.t1">
    <property type="protein sequence ID" value="PSAMB.scaffold2148size25060.g16540.t1"/>
    <property type="gene ID" value="PSAMB.scaffold2148size25060.g16540"/>
</dbReference>
<dbReference type="PANTHER" id="PTHR12247:SF131">
    <property type="entry name" value="LD05287P"/>
    <property type="match status" value="1"/>
</dbReference>
<feature type="repeat" description="MBT" evidence="2">
    <location>
        <begin position="1"/>
        <end position="101"/>
    </location>
</feature>
<sequence length="155" mass="17345">MLQFVLVLLLPLAVSTSPPKADKVVLSTIVDGWAVGMKLEALDHQHPDMIAVATVTNVNGKNVSITFDNWGDSFDYTTDKTDPDLHPIGFAMFIKHPQKMYKPYNYKGGFSWKKYLLETKSLPVPFAAFTQNQTKGMPKDFYTKMITTDVIQPGS</sequence>
<name>A0A914VN61_9BILA</name>
<dbReference type="SMART" id="SM00561">
    <property type="entry name" value="MBT"/>
    <property type="match status" value="1"/>
</dbReference>
<dbReference type="GO" id="GO:0003682">
    <property type="term" value="F:chromatin binding"/>
    <property type="evidence" value="ECO:0007669"/>
    <property type="project" value="TreeGrafter"/>
</dbReference>
<protein>
    <submittedName>
        <fullName evidence="5">Uncharacterized protein</fullName>
    </submittedName>
</protein>